<dbReference type="EMBL" id="HACG01013338">
    <property type="protein sequence ID" value="CEK60203.1"/>
    <property type="molecule type" value="Transcribed_RNA"/>
</dbReference>
<evidence type="ECO:0000313" key="2">
    <source>
        <dbReference type="EMBL" id="CEK60203.1"/>
    </source>
</evidence>
<protein>
    <submittedName>
        <fullName evidence="2">Uncharacterized protein</fullName>
    </submittedName>
</protein>
<reference evidence="2" key="1">
    <citation type="submission" date="2014-12" db="EMBL/GenBank/DDBJ databases">
        <title>Insight into the proteome of Arion vulgaris.</title>
        <authorList>
            <person name="Aradska J."/>
            <person name="Bulat T."/>
            <person name="Smidak R."/>
            <person name="Sarate P."/>
            <person name="Gangsoo J."/>
            <person name="Sialana F."/>
            <person name="Bilban M."/>
            <person name="Lubec G."/>
        </authorList>
    </citation>
    <scope>NUCLEOTIDE SEQUENCE</scope>
    <source>
        <tissue evidence="2">Skin</tissue>
    </source>
</reference>
<accession>A0A0B6YVF6</accession>
<feature type="compositionally biased region" description="Basic and acidic residues" evidence="1">
    <location>
        <begin position="53"/>
        <end position="70"/>
    </location>
</feature>
<feature type="compositionally biased region" description="Basic and acidic residues" evidence="1">
    <location>
        <begin position="36"/>
        <end position="46"/>
    </location>
</feature>
<feature type="non-terminal residue" evidence="2">
    <location>
        <position position="1"/>
    </location>
</feature>
<organism evidence="2">
    <name type="scientific">Arion vulgaris</name>
    <dbReference type="NCBI Taxonomy" id="1028688"/>
    <lineage>
        <taxon>Eukaryota</taxon>
        <taxon>Metazoa</taxon>
        <taxon>Spiralia</taxon>
        <taxon>Lophotrochozoa</taxon>
        <taxon>Mollusca</taxon>
        <taxon>Gastropoda</taxon>
        <taxon>Heterobranchia</taxon>
        <taxon>Euthyneura</taxon>
        <taxon>Panpulmonata</taxon>
        <taxon>Eupulmonata</taxon>
        <taxon>Stylommatophora</taxon>
        <taxon>Helicina</taxon>
        <taxon>Arionoidea</taxon>
        <taxon>Arionidae</taxon>
        <taxon>Arion</taxon>
    </lineage>
</organism>
<feature type="non-terminal residue" evidence="2">
    <location>
        <position position="70"/>
    </location>
</feature>
<sequence length="70" mass="7953">PEIKCFLEPKISTDTAEMPSNETKVFHNVFVVSQSKDKSQEIKSKSEPSSPEVKMEVIEDKDRERVDRGG</sequence>
<evidence type="ECO:0000256" key="1">
    <source>
        <dbReference type="SAM" id="MobiDB-lite"/>
    </source>
</evidence>
<dbReference type="AlphaFoldDB" id="A0A0B6YVF6"/>
<name>A0A0B6YVF6_9EUPU</name>
<proteinExistence type="predicted"/>
<feature type="region of interest" description="Disordered" evidence="1">
    <location>
        <begin position="36"/>
        <end position="70"/>
    </location>
</feature>
<gene>
    <name evidence="2" type="primary">ORF38712</name>
</gene>